<organism evidence="2 3">
    <name type="scientific">Arenibacter aquaticus</name>
    <dbReference type="NCBI Taxonomy" id="2489054"/>
    <lineage>
        <taxon>Bacteria</taxon>
        <taxon>Pseudomonadati</taxon>
        <taxon>Bacteroidota</taxon>
        <taxon>Flavobacteriia</taxon>
        <taxon>Flavobacteriales</taxon>
        <taxon>Flavobacteriaceae</taxon>
        <taxon>Arenibacter</taxon>
    </lineage>
</organism>
<dbReference type="OrthoDB" id="135231at2"/>
<evidence type="ECO:0000313" key="2">
    <source>
        <dbReference type="EMBL" id="RTE52311.1"/>
    </source>
</evidence>
<dbReference type="Gene3D" id="3.30.70.1230">
    <property type="entry name" value="Nucleotide cyclase"/>
    <property type="match status" value="1"/>
</dbReference>
<dbReference type="RefSeq" id="WP_126163997.1">
    <property type="nucleotide sequence ID" value="NZ_RQPJ01000021.1"/>
</dbReference>
<dbReference type="SUPFAM" id="SSF55073">
    <property type="entry name" value="Nucleotide cyclase"/>
    <property type="match status" value="1"/>
</dbReference>
<gene>
    <name evidence="2" type="ORF">EHW67_19220</name>
</gene>
<dbReference type="Pfam" id="PF00211">
    <property type="entry name" value="Guanylate_cyc"/>
    <property type="match status" value="1"/>
</dbReference>
<protein>
    <submittedName>
        <fullName evidence="2">DUF4242 domain-containing protein</fullName>
    </submittedName>
</protein>
<dbReference type="GO" id="GO:0004016">
    <property type="term" value="F:adenylate cyclase activity"/>
    <property type="evidence" value="ECO:0007669"/>
    <property type="project" value="UniProtKB-ARBA"/>
</dbReference>
<dbReference type="SMART" id="SM00044">
    <property type="entry name" value="CYCc"/>
    <property type="match status" value="1"/>
</dbReference>
<dbReference type="InterPro" id="IPR029787">
    <property type="entry name" value="Nucleotide_cyclase"/>
</dbReference>
<dbReference type="CDD" id="cd07302">
    <property type="entry name" value="CHD"/>
    <property type="match status" value="1"/>
</dbReference>
<dbReference type="Proteomes" id="UP000267585">
    <property type="component" value="Unassembled WGS sequence"/>
</dbReference>
<keyword evidence="3" id="KW-1185">Reference proteome</keyword>
<comment type="caution">
    <text evidence="2">The sequence shown here is derived from an EMBL/GenBank/DDBJ whole genome shotgun (WGS) entry which is preliminary data.</text>
</comment>
<dbReference type="EMBL" id="RQPJ01000021">
    <property type="protein sequence ID" value="RTE52311.1"/>
    <property type="molecule type" value="Genomic_DNA"/>
</dbReference>
<dbReference type="Gene3D" id="3.30.70.3090">
    <property type="entry name" value="ORF SCO4226, nickel-binding ferredoxin-like monomer"/>
    <property type="match status" value="1"/>
</dbReference>
<dbReference type="AlphaFoldDB" id="A0A3S0ACH3"/>
<proteinExistence type="predicted"/>
<dbReference type="GO" id="GO:0009190">
    <property type="term" value="P:cyclic nucleotide biosynthetic process"/>
    <property type="evidence" value="ECO:0007669"/>
    <property type="project" value="InterPro"/>
</dbReference>
<sequence length="270" mass="29821">MPLFMDRHYIKGATSEEVAKAHHEDMKIQSKYHCKALTYWHDEVKGVAFCLIEAPSASAVRCMHKEAHGLIPNQIIEVDGQAVAQFLDRVIDPENEDGKPMTDNPFRAIMFIDMVSSTDITKALGDSKALVLVHRYRDVVRKALVDHGGREVDRAGDGFLTSFRSAYMAALCAVEIQRQLALYNESREDGILLQARIGIGAGEPVQDGDALFGSTINLVARICSYGNSGQIVTAKVVKDLCIGKDISFKSLGPQTLKGFDEPIDLELIQW</sequence>
<dbReference type="InterPro" id="IPR050697">
    <property type="entry name" value="Adenylyl/Guanylyl_Cyclase_3/4"/>
</dbReference>
<accession>A0A3S0ACH3</accession>
<dbReference type="PANTHER" id="PTHR43081:SF1">
    <property type="entry name" value="ADENYLATE CYCLASE, TERMINAL-DIFFERENTIATION SPECIFIC"/>
    <property type="match status" value="1"/>
</dbReference>
<evidence type="ECO:0000313" key="3">
    <source>
        <dbReference type="Proteomes" id="UP000267585"/>
    </source>
</evidence>
<feature type="domain" description="Guanylate cyclase" evidence="1">
    <location>
        <begin position="108"/>
        <end position="223"/>
    </location>
</feature>
<dbReference type="InterPro" id="IPR025336">
    <property type="entry name" value="SCO4226-like"/>
</dbReference>
<dbReference type="InterPro" id="IPR001054">
    <property type="entry name" value="A/G_cyclase"/>
</dbReference>
<dbReference type="Pfam" id="PF14026">
    <property type="entry name" value="SCO4226-like"/>
    <property type="match status" value="1"/>
</dbReference>
<name>A0A3S0ACH3_9FLAO</name>
<dbReference type="GO" id="GO:0035556">
    <property type="term" value="P:intracellular signal transduction"/>
    <property type="evidence" value="ECO:0007669"/>
    <property type="project" value="InterPro"/>
</dbReference>
<reference evidence="2 3" key="1">
    <citation type="submission" date="2018-11" db="EMBL/GenBank/DDBJ databases">
        <title>Arenibacter aquaticus sp.nov., a marine bacterium isolated from surface seawater in the South China Sea.</title>
        <authorList>
            <person name="Guo J."/>
            <person name="Sun J."/>
        </authorList>
    </citation>
    <scope>NUCLEOTIDE SEQUENCE [LARGE SCALE GENOMIC DNA]</scope>
    <source>
        <strain evidence="2 3">GUO666</strain>
    </source>
</reference>
<dbReference type="PANTHER" id="PTHR43081">
    <property type="entry name" value="ADENYLATE CYCLASE, TERMINAL-DIFFERENTIATION SPECIFIC-RELATED"/>
    <property type="match status" value="1"/>
</dbReference>
<dbReference type="PROSITE" id="PS50125">
    <property type="entry name" value="GUANYLATE_CYCLASE_2"/>
    <property type="match status" value="1"/>
</dbReference>
<evidence type="ECO:0000259" key="1">
    <source>
        <dbReference type="PROSITE" id="PS50125"/>
    </source>
</evidence>
<dbReference type="InterPro" id="IPR042557">
    <property type="entry name" value="SCO4226"/>
</dbReference>